<evidence type="ECO:0000313" key="2">
    <source>
        <dbReference type="Proteomes" id="UP001566132"/>
    </source>
</evidence>
<sequence>MTLSQTNPTDTFSQKNKVLTFLGSLDHDLSSFQHILRHHQQLKSQYSEPKTLELKRKFQNEQISKMSSTSTPKWPVFDDPIEETSKIPTKSEEKTSYQKNFAYHKVTGKPAHLKKYPSAYIAVSAISPRPAQSEENFLLESELHRLKPWKNKYERKE</sequence>
<comment type="caution">
    <text evidence="1">The sequence shown here is derived from an EMBL/GenBank/DDBJ whole genome shotgun (WGS) entry which is preliminary data.</text>
</comment>
<evidence type="ECO:0000313" key="1">
    <source>
        <dbReference type="EMBL" id="KAL1512735.1"/>
    </source>
</evidence>
<accession>A0ABD1F7R5</accession>
<protein>
    <submittedName>
        <fullName evidence="1">Uncharacterized protein</fullName>
    </submittedName>
</protein>
<name>A0ABD1F7R5_HYPHA</name>
<gene>
    <name evidence="1" type="ORF">ABEB36_002275</name>
</gene>
<organism evidence="1 2">
    <name type="scientific">Hypothenemus hampei</name>
    <name type="common">Coffee berry borer</name>
    <dbReference type="NCBI Taxonomy" id="57062"/>
    <lineage>
        <taxon>Eukaryota</taxon>
        <taxon>Metazoa</taxon>
        <taxon>Ecdysozoa</taxon>
        <taxon>Arthropoda</taxon>
        <taxon>Hexapoda</taxon>
        <taxon>Insecta</taxon>
        <taxon>Pterygota</taxon>
        <taxon>Neoptera</taxon>
        <taxon>Endopterygota</taxon>
        <taxon>Coleoptera</taxon>
        <taxon>Polyphaga</taxon>
        <taxon>Cucujiformia</taxon>
        <taxon>Curculionidae</taxon>
        <taxon>Scolytinae</taxon>
        <taxon>Hypothenemus</taxon>
    </lineage>
</organism>
<dbReference type="AlphaFoldDB" id="A0ABD1F7R5"/>
<keyword evidence="2" id="KW-1185">Reference proteome</keyword>
<dbReference type="EMBL" id="JBDJPC010000002">
    <property type="protein sequence ID" value="KAL1512735.1"/>
    <property type="molecule type" value="Genomic_DNA"/>
</dbReference>
<dbReference type="Proteomes" id="UP001566132">
    <property type="component" value="Unassembled WGS sequence"/>
</dbReference>
<proteinExistence type="predicted"/>
<reference evidence="1 2" key="1">
    <citation type="submission" date="2024-05" db="EMBL/GenBank/DDBJ databases">
        <title>Genetic variation in Jamaican populations of the coffee berry borer (Hypothenemus hampei).</title>
        <authorList>
            <person name="Errbii M."/>
            <person name="Myrie A."/>
        </authorList>
    </citation>
    <scope>NUCLEOTIDE SEQUENCE [LARGE SCALE GENOMIC DNA]</scope>
    <source>
        <strain evidence="1">JA-Hopewell-2020-01-JO</strain>
        <tissue evidence="1">Whole body</tissue>
    </source>
</reference>